<protein>
    <recommendedName>
        <fullName evidence="10">Large-conductance mechanosensitive channel</fullName>
    </recommendedName>
</protein>
<keyword evidence="3 10" id="KW-0813">Transport</keyword>
<dbReference type="PROSITE" id="PS01327">
    <property type="entry name" value="MSCL"/>
    <property type="match status" value="1"/>
</dbReference>
<keyword evidence="12" id="KW-1185">Reference proteome</keyword>
<evidence type="ECO:0000256" key="4">
    <source>
        <dbReference type="ARBA" id="ARBA00022475"/>
    </source>
</evidence>
<keyword evidence="4 10" id="KW-1003">Cell membrane</keyword>
<evidence type="ECO:0000256" key="9">
    <source>
        <dbReference type="ARBA" id="ARBA00023303"/>
    </source>
</evidence>
<dbReference type="NCBIfam" id="TIGR00220">
    <property type="entry name" value="mscL"/>
    <property type="match status" value="1"/>
</dbReference>
<evidence type="ECO:0000256" key="8">
    <source>
        <dbReference type="ARBA" id="ARBA00023136"/>
    </source>
</evidence>
<dbReference type="InterPro" id="IPR001185">
    <property type="entry name" value="MS_channel"/>
</dbReference>
<evidence type="ECO:0000313" key="12">
    <source>
        <dbReference type="Proteomes" id="UP000682843"/>
    </source>
</evidence>
<dbReference type="PANTHER" id="PTHR30266:SF2">
    <property type="entry name" value="LARGE-CONDUCTANCE MECHANOSENSITIVE CHANNEL"/>
    <property type="match status" value="1"/>
</dbReference>
<dbReference type="PANTHER" id="PTHR30266">
    <property type="entry name" value="MECHANOSENSITIVE CHANNEL MSCL"/>
    <property type="match status" value="1"/>
</dbReference>
<evidence type="ECO:0000256" key="1">
    <source>
        <dbReference type="ARBA" id="ARBA00004651"/>
    </source>
</evidence>
<dbReference type="HAMAP" id="MF_00115">
    <property type="entry name" value="MscL"/>
    <property type="match status" value="1"/>
</dbReference>
<dbReference type="Proteomes" id="UP000682843">
    <property type="component" value="Chromosome"/>
</dbReference>
<dbReference type="InterPro" id="IPR037673">
    <property type="entry name" value="MSC/AndL"/>
</dbReference>
<evidence type="ECO:0000256" key="7">
    <source>
        <dbReference type="ARBA" id="ARBA00023065"/>
    </source>
</evidence>
<accession>A0ABX8A9L6</accession>
<keyword evidence="8 10" id="KW-0472">Membrane</keyword>
<reference evidence="11 12" key="1">
    <citation type="submission" date="2019-02" db="EMBL/GenBank/DDBJ databases">
        <title>Emended description of the genus Rhodopseudomonas and description of Rhodopseudomonas albus sp. nov., a non-phototrophic, heavy-metal-tolerant bacterium isolated from garden soil.</title>
        <authorList>
            <person name="Bao Z."/>
            <person name="Cao W.W."/>
            <person name="Sato Y."/>
            <person name="Nishizawa T."/>
            <person name="Zhao J."/>
            <person name="Guo Y."/>
            <person name="Ohta H."/>
        </authorList>
    </citation>
    <scope>NUCLEOTIDE SEQUENCE [LARGE SCALE GENOMIC DNA]</scope>
    <source>
        <strain evidence="11 12">SK50-23</strain>
    </source>
</reference>
<dbReference type="SUPFAM" id="SSF81330">
    <property type="entry name" value="Gated mechanosensitive channel"/>
    <property type="match status" value="1"/>
</dbReference>
<keyword evidence="10" id="KW-0997">Cell inner membrane</keyword>
<dbReference type="InterPro" id="IPR036019">
    <property type="entry name" value="MscL_channel"/>
</dbReference>
<dbReference type="NCBIfam" id="NF001843">
    <property type="entry name" value="PRK00567.1-4"/>
    <property type="match status" value="1"/>
</dbReference>
<dbReference type="RefSeq" id="WP_211908915.1">
    <property type="nucleotide sequence ID" value="NZ_CP036498.1"/>
</dbReference>
<keyword evidence="9 10" id="KW-0407">Ion channel</keyword>
<comment type="subunit">
    <text evidence="10">Homopentamer.</text>
</comment>
<dbReference type="Gene3D" id="1.10.1200.120">
    <property type="entry name" value="Large-conductance mechanosensitive channel, MscL, domain 1"/>
    <property type="match status" value="1"/>
</dbReference>
<keyword evidence="6 10" id="KW-1133">Transmembrane helix</keyword>
<organism evidence="11 12">
    <name type="scientific">Tardiphaga alba</name>
    <dbReference type="NCBI Taxonomy" id="340268"/>
    <lineage>
        <taxon>Bacteria</taxon>
        <taxon>Pseudomonadati</taxon>
        <taxon>Pseudomonadota</taxon>
        <taxon>Alphaproteobacteria</taxon>
        <taxon>Hyphomicrobiales</taxon>
        <taxon>Nitrobacteraceae</taxon>
        <taxon>Tardiphaga</taxon>
    </lineage>
</organism>
<dbReference type="EMBL" id="CP036498">
    <property type="protein sequence ID" value="QUS40333.1"/>
    <property type="molecule type" value="Genomic_DNA"/>
</dbReference>
<evidence type="ECO:0000256" key="6">
    <source>
        <dbReference type="ARBA" id="ARBA00022989"/>
    </source>
</evidence>
<comment type="function">
    <text evidence="10">Channel that opens in response to stretch forces in the membrane lipid bilayer. May participate in the regulation of osmotic pressure changes within the cell.</text>
</comment>
<dbReference type="NCBIfam" id="NF010557">
    <property type="entry name" value="PRK13952.1"/>
    <property type="match status" value="1"/>
</dbReference>
<evidence type="ECO:0000256" key="2">
    <source>
        <dbReference type="ARBA" id="ARBA00007254"/>
    </source>
</evidence>
<sequence length="139" mass="14836">MLKEFRDFAMKGNVVDLAVGVIIGAAFGAIVSSMVADIIMPIIGAITGGLDFSNYFTGLSKSVTATNLADAKKQGAVLAWGSFLTLTLNFIIVAFVLFMVIRGMNKLKRKEEAKPAEPAKPSAEVALLTEIRDLLKTKA</sequence>
<keyword evidence="7 10" id="KW-0406">Ion transport</keyword>
<evidence type="ECO:0000256" key="5">
    <source>
        <dbReference type="ARBA" id="ARBA00022692"/>
    </source>
</evidence>
<dbReference type="Pfam" id="PF01741">
    <property type="entry name" value="MscL"/>
    <property type="match status" value="1"/>
</dbReference>
<comment type="caution">
    <text evidence="10">Lacks conserved residue(s) required for the propagation of feature annotation.</text>
</comment>
<proteinExistence type="inferred from homology"/>
<comment type="similarity">
    <text evidence="2 10">Belongs to the MscL family.</text>
</comment>
<name>A0ABX8A9L6_9BRAD</name>
<feature type="transmembrane region" description="Helical" evidence="10">
    <location>
        <begin position="77"/>
        <end position="101"/>
    </location>
</feature>
<gene>
    <name evidence="10 11" type="primary">mscL</name>
    <name evidence="11" type="ORF">RPMA_16925</name>
</gene>
<comment type="subcellular location">
    <subcellularLocation>
        <location evidence="10">Cell inner membrane</location>
        <topology evidence="10">Multi-pass membrane protein</topology>
    </subcellularLocation>
    <subcellularLocation>
        <location evidence="1">Cell membrane</location>
        <topology evidence="1">Multi-pass membrane protein</topology>
    </subcellularLocation>
</comment>
<evidence type="ECO:0000256" key="3">
    <source>
        <dbReference type="ARBA" id="ARBA00022448"/>
    </source>
</evidence>
<evidence type="ECO:0000256" key="10">
    <source>
        <dbReference type="HAMAP-Rule" id="MF_00115"/>
    </source>
</evidence>
<dbReference type="PRINTS" id="PR01264">
    <property type="entry name" value="MECHCHANNEL"/>
</dbReference>
<keyword evidence="5 10" id="KW-0812">Transmembrane</keyword>
<evidence type="ECO:0000313" key="11">
    <source>
        <dbReference type="EMBL" id="QUS40333.1"/>
    </source>
</evidence>
<dbReference type="InterPro" id="IPR019823">
    <property type="entry name" value="Mechanosensitive_channel_CS"/>
</dbReference>